<reference evidence="1" key="1">
    <citation type="submission" date="2018-11" db="EMBL/GenBank/DDBJ databases">
        <authorList>
            <person name="Grassa J C."/>
        </authorList>
    </citation>
    <scope>NUCLEOTIDE SEQUENCE [LARGE SCALE GENOMIC DNA]</scope>
</reference>
<dbReference type="AlphaFoldDB" id="A0A803P3Z8"/>
<organism evidence="1 2">
    <name type="scientific">Cannabis sativa</name>
    <name type="common">Hemp</name>
    <name type="synonym">Marijuana</name>
    <dbReference type="NCBI Taxonomy" id="3483"/>
    <lineage>
        <taxon>Eukaryota</taxon>
        <taxon>Viridiplantae</taxon>
        <taxon>Streptophyta</taxon>
        <taxon>Embryophyta</taxon>
        <taxon>Tracheophyta</taxon>
        <taxon>Spermatophyta</taxon>
        <taxon>Magnoliopsida</taxon>
        <taxon>eudicotyledons</taxon>
        <taxon>Gunneridae</taxon>
        <taxon>Pentapetalae</taxon>
        <taxon>rosids</taxon>
        <taxon>fabids</taxon>
        <taxon>Rosales</taxon>
        <taxon>Cannabaceae</taxon>
        <taxon>Cannabis</taxon>
    </lineage>
</organism>
<dbReference type="Gramene" id="evm.model.03.1102">
    <property type="protein sequence ID" value="cds.evm.model.03.1102"/>
    <property type="gene ID" value="evm.TU.03.1102"/>
</dbReference>
<evidence type="ECO:0000313" key="2">
    <source>
        <dbReference type="Proteomes" id="UP000596661"/>
    </source>
</evidence>
<evidence type="ECO:0000313" key="1">
    <source>
        <dbReference type="EnsemblPlants" id="cds.evm.model.03.1102"/>
    </source>
</evidence>
<sequence length="159" mass="17810">MDHVLSRISKKLTAAESLCLEAPFTFDEIQQAAFQLPPSSLVATLLKAWYYPHSTFLDSGKGHCPSLIWNNISWGKALFLLGLRKTVGNGTSISIFKDAWIQDYKKLTYLSIPNTLNRNVSSLIIANGEWDVPQIQSIFPNNVWQAIQSIPLLHPLAQD</sequence>
<accession>A0A803P3Z8</accession>
<dbReference type="EMBL" id="UZAU01000282">
    <property type="status" value="NOT_ANNOTATED_CDS"/>
    <property type="molecule type" value="Genomic_DNA"/>
</dbReference>
<keyword evidence="2" id="KW-1185">Reference proteome</keyword>
<proteinExistence type="predicted"/>
<dbReference type="Proteomes" id="UP000596661">
    <property type="component" value="Chromosome 3"/>
</dbReference>
<dbReference type="EnsemblPlants" id="evm.model.03.1102">
    <property type="protein sequence ID" value="cds.evm.model.03.1102"/>
    <property type="gene ID" value="evm.TU.03.1102"/>
</dbReference>
<protein>
    <submittedName>
        <fullName evidence="1">Uncharacterized protein</fullName>
    </submittedName>
</protein>
<name>A0A803P3Z8_CANSA</name>
<reference evidence="1" key="2">
    <citation type="submission" date="2021-03" db="UniProtKB">
        <authorList>
            <consortium name="EnsemblPlants"/>
        </authorList>
    </citation>
    <scope>IDENTIFICATION</scope>
</reference>